<feature type="transmembrane region" description="Helical" evidence="1">
    <location>
        <begin position="257"/>
        <end position="277"/>
    </location>
</feature>
<evidence type="ECO:0000313" key="3">
    <source>
        <dbReference type="Proteomes" id="UP001244341"/>
    </source>
</evidence>
<keyword evidence="1" id="KW-1133">Transmembrane helix</keyword>
<feature type="transmembrane region" description="Helical" evidence="1">
    <location>
        <begin position="108"/>
        <end position="130"/>
    </location>
</feature>
<evidence type="ECO:0000256" key="1">
    <source>
        <dbReference type="SAM" id="Phobius"/>
    </source>
</evidence>
<accession>A0ABY8U036</accession>
<keyword evidence="1" id="KW-0812">Transmembrane</keyword>
<sequence length="280" mass="30486">MTFKPWFVDKAFQRWHSVCHLRAFDMVSVRLDVCIWLVCTAIQPLSIALLLSALCTVLAVAALAAHTLAPETYTRHRTAITTARRLLTLPFLKHHCSRQLQQRGPVAAVLQHFLVLNGALLNFMGALFFLDGWHVTAVNSLLGLAVLGPLAGPSCKQLLAGPNADSAAWWGLAAALDKAAGGLFKRQLQQPQMAVAVCRTVATSVQVLLSCASVCATFFIERGFRLRFKQQQLPASVAAMQGHVYSLPLWLELPQMLLTLWAAVLLSWGTAGAWHGLSAA</sequence>
<dbReference type="EMBL" id="CP126212">
    <property type="protein sequence ID" value="WIA14788.1"/>
    <property type="molecule type" value="Genomic_DNA"/>
</dbReference>
<reference evidence="2 3" key="1">
    <citation type="submission" date="2023-05" db="EMBL/GenBank/DDBJ databases">
        <title>A 100% complete, gapless, phased diploid assembly of the Scenedesmus obliquus UTEX 3031 genome.</title>
        <authorList>
            <person name="Biondi T.C."/>
            <person name="Hanschen E.R."/>
            <person name="Kwon T."/>
            <person name="Eng W."/>
            <person name="Kruse C.P.S."/>
            <person name="Koehler S.I."/>
            <person name="Kunde Y."/>
            <person name="Gleasner C.D."/>
            <person name="You Mak K.T."/>
            <person name="Polle J."/>
            <person name="Hovde B.T."/>
            <person name="Starkenburg S.R."/>
        </authorList>
    </citation>
    <scope>NUCLEOTIDE SEQUENCE [LARGE SCALE GENOMIC DNA]</scope>
    <source>
        <strain evidence="2 3">DOE0152z</strain>
    </source>
</reference>
<keyword evidence="3" id="KW-1185">Reference proteome</keyword>
<organism evidence="2 3">
    <name type="scientific">Tetradesmus obliquus</name>
    <name type="common">Green alga</name>
    <name type="synonym">Acutodesmus obliquus</name>
    <dbReference type="NCBI Taxonomy" id="3088"/>
    <lineage>
        <taxon>Eukaryota</taxon>
        <taxon>Viridiplantae</taxon>
        <taxon>Chlorophyta</taxon>
        <taxon>core chlorophytes</taxon>
        <taxon>Chlorophyceae</taxon>
        <taxon>CS clade</taxon>
        <taxon>Sphaeropleales</taxon>
        <taxon>Scenedesmaceae</taxon>
        <taxon>Tetradesmus</taxon>
    </lineage>
</organism>
<protein>
    <submittedName>
        <fullName evidence="2">Uncharacterized protein</fullName>
    </submittedName>
</protein>
<feature type="transmembrane region" description="Helical" evidence="1">
    <location>
        <begin position="35"/>
        <end position="65"/>
    </location>
</feature>
<keyword evidence="1" id="KW-0472">Membrane</keyword>
<name>A0ABY8U036_TETOB</name>
<evidence type="ECO:0000313" key="2">
    <source>
        <dbReference type="EMBL" id="WIA14788.1"/>
    </source>
</evidence>
<proteinExistence type="predicted"/>
<gene>
    <name evidence="2" type="ORF">OEZ85_003272</name>
</gene>
<dbReference type="Proteomes" id="UP001244341">
    <property type="component" value="Chromosome 5b"/>
</dbReference>